<keyword evidence="7" id="KW-1185">Reference proteome</keyword>
<dbReference type="InterPro" id="IPR023827">
    <property type="entry name" value="Peptidase_S8_Asp-AS"/>
</dbReference>
<dbReference type="Gene3D" id="3.40.50.200">
    <property type="entry name" value="Peptidase S8/S53 domain"/>
    <property type="match status" value="1"/>
</dbReference>
<dbReference type="Proteomes" id="UP001291926">
    <property type="component" value="Unassembled WGS sequence"/>
</dbReference>
<dbReference type="InterPro" id="IPR045051">
    <property type="entry name" value="SBT"/>
</dbReference>
<dbReference type="Pfam" id="PF05922">
    <property type="entry name" value="Inhibitor_I9"/>
    <property type="match status" value="1"/>
</dbReference>
<comment type="caution">
    <text evidence="6">The sequence shown here is derived from an EMBL/GenBank/DDBJ whole genome shotgun (WGS) entry which is preliminary data.</text>
</comment>
<evidence type="ECO:0000259" key="5">
    <source>
        <dbReference type="Pfam" id="PF05922"/>
    </source>
</evidence>
<feature type="domain" description="Inhibitor I9" evidence="5">
    <location>
        <begin position="43"/>
        <end position="100"/>
    </location>
</feature>
<comment type="similarity">
    <text evidence="1">Belongs to the peptidase S8 family.</text>
</comment>
<evidence type="ECO:0000313" key="7">
    <source>
        <dbReference type="Proteomes" id="UP001291926"/>
    </source>
</evidence>
<evidence type="ECO:0000256" key="1">
    <source>
        <dbReference type="ARBA" id="ARBA00011073"/>
    </source>
</evidence>
<dbReference type="Gene3D" id="3.30.70.80">
    <property type="entry name" value="Peptidase S8 propeptide/proteinase inhibitor I9"/>
    <property type="match status" value="1"/>
</dbReference>
<feature type="chain" id="PRO_5047167120" description="Inhibitor I9 domain-containing protein" evidence="4">
    <location>
        <begin position="23"/>
        <end position="155"/>
    </location>
</feature>
<keyword evidence="2 4" id="KW-0732">Signal</keyword>
<evidence type="ECO:0000256" key="2">
    <source>
        <dbReference type="ARBA" id="ARBA00022729"/>
    </source>
</evidence>
<feature type="signal peptide" evidence="4">
    <location>
        <begin position="1"/>
        <end position="22"/>
    </location>
</feature>
<gene>
    <name evidence="6" type="ORF">RD792_017739</name>
</gene>
<name>A0ABR0DVW3_9LAMI</name>
<accession>A0ABR0DVW3</accession>
<dbReference type="InterPro" id="IPR037045">
    <property type="entry name" value="S8pro/Inhibitor_I9_sf"/>
</dbReference>
<dbReference type="PROSITE" id="PS00136">
    <property type="entry name" value="SUBTILASE_ASP"/>
    <property type="match status" value="1"/>
</dbReference>
<dbReference type="InterPro" id="IPR036852">
    <property type="entry name" value="Peptidase_S8/S53_dom_sf"/>
</dbReference>
<protein>
    <recommendedName>
        <fullName evidence="5">Inhibitor I9 domain-containing protein</fullName>
    </recommendedName>
</protein>
<sequence length="155" mass="16992">MASSSLLLIGVVSIFLYLTTSATSNSNQNLDTYIVQVEPNYDYQSFLPTDILSTSTAAITHSYENVFSGFAAKLSKADLEFVKNRNGFVSAHRERTYPLHTTHSPEFLGLFRNLGFWNGSSKYGKGVVIGLLDSGISPSHPSFHDAGMPPPPSKW</sequence>
<evidence type="ECO:0000256" key="4">
    <source>
        <dbReference type="SAM" id="SignalP"/>
    </source>
</evidence>
<dbReference type="SUPFAM" id="SSF52743">
    <property type="entry name" value="Subtilisin-like"/>
    <property type="match status" value="1"/>
</dbReference>
<dbReference type="InterPro" id="IPR010259">
    <property type="entry name" value="S8pro/Inhibitor_I9"/>
</dbReference>
<evidence type="ECO:0000256" key="3">
    <source>
        <dbReference type="ARBA" id="ARBA00022801"/>
    </source>
</evidence>
<dbReference type="EMBL" id="JAYDYQ010000407">
    <property type="protein sequence ID" value="KAK4493365.1"/>
    <property type="molecule type" value="Genomic_DNA"/>
</dbReference>
<dbReference type="PANTHER" id="PTHR10795">
    <property type="entry name" value="PROPROTEIN CONVERTASE SUBTILISIN/KEXIN"/>
    <property type="match status" value="1"/>
</dbReference>
<evidence type="ECO:0000313" key="6">
    <source>
        <dbReference type="EMBL" id="KAK4493365.1"/>
    </source>
</evidence>
<proteinExistence type="inferred from homology"/>
<keyword evidence="3" id="KW-0378">Hydrolase</keyword>
<organism evidence="6 7">
    <name type="scientific">Penstemon davidsonii</name>
    <dbReference type="NCBI Taxonomy" id="160366"/>
    <lineage>
        <taxon>Eukaryota</taxon>
        <taxon>Viridiplantae</taxon>
        <taxon>Streptophyta</taxon>
        <taxon>Embryophyta</taxon>
        <taxon>Tracheophyta</taxon>
        <taxon>Spermatophyta</taxon>
        <taxon>Magnoliopsida</taxon>
        <taxon>eudicotyledons</taxon>
        <taxon>Gunneridae</taxon>
        <taxon>Pentapetalae</taxon>
        <taxon>asterids</taxon>
        <taxon>lamiids</taxon>
        <taxon>Lamiales</taxon>
        <taxon>Plantaginaceae</taxon>
        <taxon>Cheloneae</taxon>
        <taxon>Penstemon</taxon>
    </lineage>
</organism>
<reference evidence="6 7" key="1">
    <citation type="journal article" date="2023" name="bioRxiv">
        <title>Genome report: Whole genome sequence and annotation of Penstemon davidsonii.</title>
        <authorList>
            <person name="Ostevik K.L."/>
            <person name="Alabady M."/>
            <person name="Zhang M."/>
            <person name="Rausher M.D."/>
        </authorList>
    </citation>
    <scope>NUCLEOTIDE SEQUENCE [LARGE SCALE GENOMIC DNA]</scope>
    <source>
        <strain evidence="6">DNT005</strain>
        <tissue evidence="6">Whole leaf</tissue>
    </source>
</reference>